<organism evidence="1 2">
    <name type="scientific">Rhodotorula toruloides</name>
    <name type="common">Yeast</name>
    <name type="synonym">Rhodosporidium toruloides</name>
    <dbReference type="NCBI Taxonomy" id="5286"/>
    <lineage>
        <taxon>Eukaryota</taxon>
        <taxon>Fungi</taxon>
        <taxon>Dikarya</taxon>
        <taxon>Basidiomycota</taxon>
        <taxon>Pucciniomycotina</taxon>
        <taxon>Microbotryomycetes</taxon>
        <taxon>Sporidiobolales</taxon>
        <taxon>Sporidiobolaceae</taxon>
        <taxon>Rhodotorula</taxon>
    </lineage>
</organism>
<sequence>MAAKQLIMPVEFEGFEASALIDSGSQADVPSPLLVAGLQLDVRRLDAPIHASLAYEGEGGHSFFVCPLPFGIDAILGVPLLRDLKSSVSTSSLAFIPSSSAPSSNVYDFTTGSFASQTRQNLFDIGFVDRKMTRDELDSFIVCAVWPASTHVALRQRLRRRASRIAAMPPHSPQN</sequence>
<protein>
    <submittedName>
        <fullName evidence="1">Uncharacterized protein</fullName>
    </submittedName>
</protein>
<dbReference type="OrthoDB" id="10685103at2759"/>
<accession>A0A511KDM8</accession>
<reference evidence="1 2" key="1">
    <citation type="submission" date="2019-07" db="EMBL/GenBank/DDBJ databases">
        <title>Rhodotorula toruloides NBRC10032 genome sequencing.</title>
        <authorList>
            <person name="Shida Y."/>
            <person name="Takaku H."/>
            <person name="Ogasawara W."/>
            <person name="Mori K."/>
        </authorList>
    </citation>
    <scope>NUCLEOTIDE SEQUENCE [LARGE SCALE GENOMIC DNA]</scope>
    <source>
        <strain evidence="1 2">NBRC10032</strain>
    </source>
</reference>
<dbReference type="AlphaFoldDB" id="A0A511KDM8"/>
<name>A0A511KDM8_RHOTO</name>
<dbReference type="EMBL" id="BJWK01000004">
    <property type="protein sequence ID" value="GEM08046.1"/>
    <property type="molecule type" value="Genomic_DNA"/>
</dbReference>
<evidence type="ECO:0000313" key="1">
    <source>
        <dbReference type="EMBL" id="GEM08046.1"/>
    </source>
</evidence>
<dbReference type="Proteomes" id="UP000321518">
    <property type="component" value="Unassembled WGS sequence"/>
</dbReference>
<gene>
    <name evidence="1" type="ORF">Rt10032_c04g2063</name>
</gene>
<proteinExistence type="predicted"/>
<comment type="caution">
    <text evidence="1">The sequence shown here is derived from an EMBL/GenBank/DDBJ whole genome shotgun (WGS) entry which is preliminary data.</text>
</comment>
<evidence type="ECO:0000313" key="2">
    <source>
        <dbReference type="Proteomes" id="UP000321518"/>
    </source>
</evidence>